<comment type="caution">
    <text evidence="2">The sequence shown here is derived from an EMBL/GenBank/DDBJ whole genome shotgun (WGS) entry which is preliminary data.</text>
</comment>
<dbReference type="InterPro" id="IPR029044">
    <property type="entry name" value="Nucleotide-diphossugar_trans"/>
</dbReference>
<dbReference type="EMBL" id="JABXJJ020000009">
    <property type="protein sequence ID" value="MDI5969440.1"/>
    <property type="molecule type" value="Genomic_DNA"/>
</dbReference>
<protein>
    <submittedName>
        <fullName evidence="2">Uncharacterized protein</fullName>
    </submittedName>
</protein>
<feature type="region of interest" description="Disordered" evidence="1">
    <location>
        <begin position="200"/>
        <end position="219"/>
    </location>
</feature>
<evidence type="ECO:0000256" key="1">
    <source>
        <dbReference type="SAM" id="MobiDB-lite"/>
    </source>
</evidence>
<sequence length="272" mass="27926">MIVHADSSDTPATAVAFVSTPTRARKVALSGLPRSKGAQVFQALDWLGQVTGPVLIADTDTRDPDPAAYRALLDHTADGCAIADYPRYWGEANLTNHLARPLIDAAFGIDVPQPLAGDLALACGTVTVLPAARRALTAPEAAAVDGYGIDAFLLLAAARTGTVTPVAFDAPKQHGASFPHLATIYDQAVPVLLALASARPAPPPVHRPNPRGGRRAGRRQGLAYDLDPARFAGHENGLGGAAAGRRARQAARPTIVSAPGRAAALGPGCAAA</sequence>
<accession>A0AA90H5Z8</accession>
<dbReference type="SUPFAM" id="SSF53448">
    <property type="entry name" value="Nucleotide-diphospho-sugar transferases"/>
    <property type="match status" value="1"/>
</dbReference>
<dbReference type="RefSeq" id="WP_271318639.1">
    <property type="nucleotide sequence ID" value="NZ_JABXJJ020000009.1"/>
</dbReference>
<organism evidence="2">
    <name type="scientific">Streptantibioticus silvisoli</name>
    <dbReference type="NCBI Taxonomy" id="2705255"/>
    <lineage>
        <taxon>Bacteria</taxon>
        <taxon>Bacillati</taxon>
        <taxon>Actinomycetota</taxon>
        <taxon>Actinomycetes</taxon>
        <taxon>Kitasatosporales</taxon>
        <taxon>Streptomycetaceae</taxon>
        <taxon>Streptantibioticus</taxon>
    </lineage>
</organism>
<feature type="compositionally biased region" description="Basic residues" evidence="1">
    <location>
        <begin position="208"/>
        <end position="218"/>
    </location>
</feature>
<reference evidence="2" key="1">
    <citation type="submission" date="2023-05" db="EMBL/GenBank/DDBJ databases">
        <title>Streptantibioticus silvisoli sp. nov., acidotolerant actinomycetes 1 from pine litter.</title>
        <authorList>
            <person name="Swiecimska M."/>
            <person name="Golinska P."/>
            <person name="Sangal V."/>
            <person name="Wachnowicz B."/>
            <person name="Goodfellow M."/>
        </authorList>
    </citation>
    <scope>NUCLEOTIDE SEQUENCE</scope>
    <source>
        <strain evidence="2">SL13</strain>
    </source>
</reference>
<evidence type="ECO:0000313" key="2">
    <source>
        <dbReference type="EMBL" id="MDI5969440.1"/>
    </source>
</evidence>
<dbReference type="Gene3D" id="3.90.550.10">
    <property type="entry name" value="Spore Coat Polysaccharide Biosynthesis Protein SpsA, Chain A"/>
    <property type="match status" value="1"/>
</dbReference>
<gene>
    <name evidence="2" type="ORF">POF50_008810</name>
</gene>
<name>A0AA90H5Z8_9ACTN</name>
<proteinExistence type="predicted"/>
<dbReference type="AlphaFoldDB" id="A0AA90H5Z8"/>